<feature type="region of interest" description="Disordered" evidence="1">
    <location>
        <begin position="1"/>
        <end position="67"/>
    </location>
</feature>
<evidence type="ECO:0000313" key="2">
    <source>
        <dbReference type="EMBL" id="KAL2747754.1"/>
    </source>
</evidence>
<reference evidence="2 3" key="1">
    <citation type="journal article" date="2024" name="Ann. Entomol. Soc. Am.">
        <title>Genomic analyses of the southern and eastern yellowjacket wasps (Hymenoptera: Vespidae) reveal evolutionary signatures of social life.</title>
        <authorList>
            <person name="Catto M.A."/>
            <person name="Caine P.B."/>
            <person name="Orr S.E."/>
            <person name="Hunt B.G."/>
            <person name="Goodisman M.A.D."/>
        </authorList>
    </citation>
    <scope>NUCLEOTIDE SEQUENCE [LARGE SCALE GENOMIC DNA]</scope>
    <source>
        <strain evidence="2">232</strain>
        <tissue evidence="2">Head and thorax</tissue>
    </source>
</reference>
<evidence type="ECO:0000313" key="3">
    <source>
        <dbReference type="Proteomes" id="UP001607303"/>
    </source>
</evidence>
<proteinExistence type="predicted"/>
<comment type="caution">
    <text evidence="2">The sequence shown here is derived from an EMBL/GenBank/DDBJ whole genome shotgun (WGS) entry which is preliminary data.</text>
</comment>
<dbReference type="EMBL" id="JAYRBN010000035">
    <property type="protein sequence ID" value="KAL2747754.1"/>
    <property type="molecule type" value="Genomic_DNA"/>
</dbReference>
<keyword evidence="3" id="KW-1185">Reference proteome</keyword>
<evidence type="ECO:0000256" key="1">
    <source>
        <dbReference type="SAM" id="MobiDB-lite"/>
    </source>
</evidence>
<name>A0ABD2CSK0_VESMC</name>
<feature type="compositionally biased region" description="Gly residues" evidence="1">
    <location>
        <begin position="28"/>
        <end position="52"/>
    </location>
</feature>
<dbReference type="AlphaFoldDB" id="A0ABD2CSK0"/>
<dbReference type="Proteomes" id="UP001607303">
    <property type="component" value="Unassembled WGS sequence"/>
</dbReference>
<feature type="compositionally biased region" description="Acidic residues" evidence="1">
    <location>
        <begin position="53"/>
        <end position="67"/>
    </location>
</feature>
<accession>A0ABD2CSK0</accession>
<protein>
    <submittedName>
        <fullName evidence="2">Uncharacterized protein</fullName>
    </submittedName>
</protein>
<organism evidence="2 3">
    <name type="scientific">Vespula maculifrons</name>
    <name type="common">Eastern yellow jacket</name>
    <name type="synonym">Wasp</name>
    <dbReference type="NCBI Taxonomy" id="7453"/>
    <lineage>
        <taxon>Eukaryota</taxon>
        <taxon>Metazoa</taxon>
        <taxon>Ecdysozoa</taxon>
        <taxon>Arthropoda</taxon>
        <taxon>Hexapoda</taxon>
        <taxon>Insecta</taxon>
        <taxon>Pterygota</taxon>
        <taxon>Neoptera</taxon>
        <taxon>Endopterygota</taxon>
        <taxon>Hymenoptera</taxon>
        <taxon>Apocrita</taxon>
        <taxon>Aculeata</taxon>
        <taxon>Vespoidea</taxon>
        <taxon>Vespidae</taxon>
        <taxon>Vespinae</taxon>
        <taxon>Vespula</taxon>
    </lineage>
</organism>
<sequence>MDLDPGLLRVNGSIGSGGSEEGRYSVGSVGGGGGDGDGSGDGNGGGDGGGGGADDDDEEEAVGDDDDDVVVVVVLVLVRDTVDRDDSSYQNLKELYINTRLRRTHVHYRHDMPTVFKVQT</sequence>
<gene>
    <name evidence="2" type="ORF">V1477_004446</name>
</gene>